<sequence length="86" mass="9669">MEPLADLQHQFDEDKELLNYESTKMPTIRHDFFPNGRKEYAQTTLLTAELLLARAAKAATHAKTLGADFGTTRHTGFRDAFRDGTG</sequence>
<gene>
    <name evidence="1" type="ORF">MTP16_06700</name>
</gene>
<dbReference type="RefSeq" id="WP_243517094.1">
    <property type="nucleotide sequence ID" value="NZ_CP094534.1"/>
</dbReference>
<evidence type="ECO:0008006" key="3">
    <source>
        <dbReference type="Google" id="ProtNLM"/>
    </source>
</evidence>
<dbReference type="Proteomes" id="UP000831390">
    <property type="component" value="Chromosome"/>
</dbReference>
<proteinExistence type="predicted"/>
<dbReference type="EMBL" id="CP094534">
    <property type="protein sequence ID" value="UOE35334.1"/>
    <property type="molecule type" value="Genomic_DNA"/>
</dbReference>
<evidence type="ECO:0000313" key="1">
    <source>
        <dbReference type="EMBL" id="UOE35334.1"/>
    </source>
</evidence>
<keyword evidence="2" id="KW-1185">Reference proteome</keyword>
<evidence type="ECO:0000313" key="2">
    <source>
        <dbReference type="Proteomes" id="UP000831390"/>
    </source>
</evidence>
<reference evidence="1 2" key="1">
    <citation type="submission" date="2022-03" db="EMBL/GenBank/DDBJ databases">
        <title>Hymenobactersp. isolated from the air.</title>
        <authorList>
            <person name="Won M."/>
            <person name="Kwon S.-W."/>
        </authorList>
    </citation>
    <scope>NUCLEOTIDE SEQUENCE [LARGE SCALE GENOMIC DNA]</scope>
    <source>
        <strain evidence="1 2">KACC 22596</strain>
    </source>
</reference>
<name>A0ABY4B8Y2_9BACT</name>
<protein>
    <recommendedName>
        <fullName evidence="3">HEPN domain-containing protein</fullName>
    </recommendedName>
</protein>
<organism evidence="1 2">
    <name type="scientific">Hymenobacter monticola</name>
    <dbReference type="NCBI Taxonomy" id="1705399"/>
    <lineage>
        <taxon>Bacteria</taxon>
        <taxon>Pseudomonadati</taxon>
        <taxon>Bacteroidota</taxon>
        <taxon>Cytophagia</taxon>
        <taxon>Cytophagales</taxon>
        <taxon>Hymenobacteraceae</taxon>
        <taxon>Hymenobacter</taxon>
    </lineage>
</organism>
<accession>A0ABY4B8Y2</accession>